<dbReference type="OrthoDB" id="9787127at2"/>
<proteinExistence type="predicted"/>
<dbReference type="EMBL" id="VCKW01000085">
    <property type="protein sequence ID" value="TMQ99268.1"/>
    <property type="molecule type" value="Genomic_DNA"/>
</dbReference>
<protein>
    <recommendedName>
        <fullName evidence="3">DUF262 domain-containing protein</fullName>
    </recommendedName>
</protein>
<accession>A0A5C4JAK9</accession>
<organism evidence="1 2">
    <name type="scientific">Actinomadura soli</name>
    <dbReference type="NCBI Taxonomy" id="2508997"/>
    <lineage>
        <taxon>Bacteria</taxon>
        <taxon>Bacillati</taxon>
        <taxon>Actinomycetota</taxon>
        <taxon>Actinomycetes</taxon>
        <taxon>Streptosporangiales</taxon>
        <taxon>Thermomonosporaceae</taxon>
        <taxon>Actinomadura</taxon>
    </lineage>
</organism>
<evidence type="ECO:0000313" key="2">
    <source>
        <dbReference type="Proteomes" id="UP000309174"/>
    </source>
</evidence>
<dbReference type="Proteomes" id="UP000309174">
    <property type="component" value="Unassembled WGS sequence"/>
</dbReference>
<keyword evidence="2" id="KW-1185">Reference proteome</keyword>
<gene>
    <name evidence="1" type="ORF">ETD83_18115</name>
</gene>
<sequence length="540" mass="58498">MFDQPYVKLADLLSMLAEGRLDVVQFGRPFQRNVLWAADLWASLARTPQYPISGFVWWVPPPREAPRAGRYRKSSQAKVFIVDGQQRCTALAGGAGIRPACYPPEVWRELGGPNLEVGPVLESTRRIYIQPMRRRKHPQVRLGDLLAAEPGEIPRLVAEAGAGARTHEASQLAAELTDIRKKLLDTTIPLAWLHAGVRDAAESYRVLNKASSTRTAHASEIETMYLDLACPGVRREVLDPLWRHARREGFGAAATLPVLNEVVQRLLPPAARRRSVFNGRPEQVDNAARRASRSCTAVIVALQRRGLVDPSLIAMPAAVGVLFHLAAHFEQAATDHLPYRWLVHALARGRYNGAAHLAGADTAALLRAADYAAARTTLVQLMLPAGPPPPVTCDQLIGRRGRFGAVASLYAMAAACPSGLGVPDLAEPDAVFPEQQMRLVPLWPGPLEVSLGNFVLATPATAEVLDQTGGWNREAYERLCCGDDALAAHCLPMPSAGQTPVAAPQLVKAREQDLLQVINGFLRRIGPLDTGLLHSAAGTG</sequence>
<evidence type="ECO:0008006" key="3">
    <source>
        <dbReference type="Google" id="ProtNLM"/>
    </source>
</evidence>
<reference evidence="1 2" key="1">
    <citation type="submission" date="2019-05" db="EMBL/GenBank/DDBJ databases">
        <title>Draft genome sequence of Actinomadura sp. 14C53.</title>
        <authorList>
            <person name="Saricaoglu S."/>
            <person name="Isik K."/>
        </authorList>
    </citation>
    <scope>NUCLEOTIDE SEQUENCE [LARGE SCALE GENOMIC DNA]</scope>
    <source>
        <strain evidence="1 2">14C53</strain>
    </source>
</reference>
<dbReference type="AlphaFoldDB" id="A0A5C4JAK9"/>
<dbReference type="RefSeq" id="WP_138646310.1">
    <property type="nucleotide sequence ID" value="NZ_VCKW01000085.1"/>
</dbReference>
<name>A0A5C4JAK9_9ACTN</name>
<evidence type="ECO:0000313" key="1">
    <source>
        <dbReference type="EMBL" id="TMQ99268.1"/>
    </source>
</evidence>
<comment type="caution">
    <text evidence="1">The sequence shown here is derived from an EMBL/GenBank/DDBJ whole genome shotgun (WGS) entry which is preliminary data.</text>
</comment>